<evidence type="ECO:0000313" key="16">
    <source>
        <dbReference type="Proteomes" id="UP000694522"/>
    </source>
</evidence>
<dbReference type="PROSITE" id="PS50042">
    <property type="entry name" value="CNMP_BINDING_3"/>
    <property type="match status" value="2"/>
</dbReference>
<dbReference type="GO" id="GO:0005886">
    <property type="term" value="C:plasma membrane"/>
    <property type="evidence" value="ECO:0007669"/>
    <property type="project" value="UniProtKB-SubCell"/>
</dbReference>
<evidence type="ECO:0000256" key="11">
    <source>
        <dbReference type="ARBA" id="ARBA00023157"/>
    </source>
</evidence>
<dbReference type="PROSITE" id="PS00889">
    <property type="entry name" value="CNMP_BINDING_2"/>
    <property type="match status" value="1"/>
</dbReference>
<evidence type="ECO:0000256" key="4">
    <source>
        <dbReference type="ARBA" id="ARBA00022553"/>
    </source>
</evidence>
<evidence type="ECO:0000256" key="1">
    <source>
        <dbReference type="ARBA" id="ARBA00004236"/>
    </source>
</evidence>
<organism evidence="15 16">
    <name type="scientific">Amazona collaria</name>
    <name type="common">yellow-billed parrot</name>
    <dbReference type="NCBI Taxonomy" id="241587"/>
    <lineage>
        <taxon>Eukaryota</taxon>
        <taxon>Metazoa</taxon>
        <taxon>Chordata</taxon>
        <taxon>Craniata</taxon>
        <taxon>Vertebrata</taxon>
        <taxon>Euteleostomi</taxon>
        <taxon>Archelosauria</taxon>
        <taxon>Archosauria</taxon>
        <taxon>Dinosauria</taxon>
        <taxon>Saurischia</taxon>
        <taxon>Theropoda</taxon>
        <taxon>Coelurosauria</taxon>
        <taxon>Aves</taxon>
        <taxon>Neognathae</taxon>
        <taxon>Neoaves</taxon>
        <taxon>Telluraves</taxon>
        <taxon>Australaves</taxon>
        <taxon>Psittaciformes</taxon>
        <taxon>Psittacidae</taxon>
        <taxon>Amazona</taxon>
    </lineage>
</organism>
<dbReference type="GO" id="GO:0005952">
    <property type="term" value="C:cAMP-dependent protein kinase complex"/>
    <property type="evidence" value="ECO:0007669"/>
    <property type="project" value="InterPro"/>
</dbReference>
<feature type="domain" description="Cyclic nucleotide-binding" evidence="14">
    <location>
        <begin position="256"/>
        <end position="328"/>
    </location>
</feature>
<dbReference type="InterPro" id="IPR050503">
    <property type="entry name" value="cAMP-dep_PK_reg_su-like"/>
</dbReference>
<dbReference type="PANTHER" id="PTHR11635:SF129">
    <property type="entry name" value="CAMP-DEPENDENT PROTEIN KINASE TYPE I-ALPHA REGULATORY SUBUNIT"/>
    <property type="match status" value="1"/>
</dbReference>
<dbReference type="GO" id="GO:0004862">
    <property type="term" value="F:cAMP-dependent protein kinase inhibitor activity"/>
    <property type="evidence" value="ECO:0007669"/>
    <property type="project" value="TreeGrafter"/>
</dbReference>
<sequence length="471" mass="52603">MAASSSSSSEEERSLRECELYVQNHNIQQLLKDCIVQLCTVRPERPMGFLREYFERLEKEETKQLLNQQKSGSRSDSREDEISPPPPMNPVVKGRRRRGAISAEVYTEEDAASYVRKVIPKDYKTMAALAKAIEKNVLFAHLDDNERSDIFDAMFPVTYIAGETVIQQGDEGDNFYVVDQGEMDVYVNSEWATSVGEGGSFGELALIYGTPRAATVKAKTNVKLWGIDRDSYRRILMGSTLRKRKMYEEFLSKVSILESLDKWERLTVADALEPVQFEDGQKIVVQGEPGDEFFIILEGTAAVLQRRSENEEFVEVGRLAPSDYFGELRSAHDGYSHNCHCSTCAVWVMAVHDSDGMDLLNYCFGCLLRFHSASGECQSLGFQVCVCVDLRTRIVLECFHLEGASFEIASHCSGLCPVSCVSRNGDPAASHCLSSLVVKGFPLCLTRISCSATCCFLFAFHYAEGSLVLSL</sequence>
<feature type="domain" description="Cyclic nucleotide-binding" evidence="14">
    <location>
        <begin position="138"/>
        <end position="253"/>
    </location>
</feature>
<dbReference type="CDD" id="cd00038">
    <property type="entry name" value="CAP_ED"/>
    <property type="match status" value="2"/>
</dbReference>
<reference evidence="15" key="1">
    <citation type="submission" date="2025-08" db="UniProtKB">
        <authorList>
            <consortium name="Ensembl"/>
        </authorList>
    </citation>
    <scope>IDENTIFICATION</scope>
</reference>
<dbReference type="InterPro" id="IPR014710">
    <property type="entry name" value="RmlC-like_jellyroll"/>
</dbReference>
<feature type="region of interest" description="Disordered" evidence="13">
    <location>
        <begin position="62"/>
        <end position="96"/>
    </location>
</feature>
<evidence type="ECO:0000256" key="3">
    <source>
        <dbReference type="ARBA" id="ARBA00022475"/>
    </source>
</evidence>
<dbReference type="CDD" id="cd12101">
    <property type="entry name" value="DD_RIalpha_PKA"/>
    <property type="match status" value="1"/>
</dbReference>
<dbReference type="Proteomes" id="UP000694522">
    <property type="component" value="Unplaced"/>
</dbReference>
<keyword evidence="16" id="KW-1185">Reference proteome</keyword>
<evidence type="ECO:0000256" key="6">
    <source>
        <dbReference type="ARBA" id="ARBA00022737"/>
    </source>
</evidence>
<dbReference type="Pfam" id="PF00027">
    <property type="entry name" value="cNMP_binding"/>
    <property type="match status" value="2"/>
</dbReference>
<dbReference type="PANTHER" id="PTHR11635">
    <property type="entry name" value="CAMP-DEPENDENT PROTEIN KINASE REGULATORY CHAIN"/>
    <property type="match status" value="1"/>
</dbReference>
<dbReference type="SMART" id="SM00100">
    <property type="entry name" value="cNMP"/>
    <property type="match status" value="2"/>
</dbReference>
<dbReference type="InterPro" id="IPR000595">
    <property type="entry name" value="cNMP-bd_dom"/>
</dbReference>
<reference evidence="15" key="2">
    <citation type="submission" date="2025-09" db="UniProtKB">
        <authorList>
            <consortium name="Ensembl"/>
        </authorList>
    </citation>
    <scope>IDENTIFICATION</scope>
</reference>
<dbReference type="SMART" id="SM00394">
    <property type="entry name" value="RIIa"/>
    <property type="match status" value="1"/>
</dbReference>
<dbReference type="Pfam" id="PF02197">
    <property type="entry name" value="RIIa"/>
    <property type="match status" value="1"/>
</dbReference>
<name>A0A8B9FTN1_9PSIT</name>
<dbReference type="InterPro" id="IPR003117">
    <property type="entry name" value="cAMP_dep_PK_reg_su_I/II_a/b"/>
</dbReference>
<evidence type="ECO:0000256" key="2">
    <source>
        <dbReference type="ARBA" id="ARBA00005753"/>
    </source>
</evidence>
<keyword evidence="11" id="KW-1015">Disulfide bond</keyword>
<dbReference type="Gene3D" id="2.60.120.10">
    <property type="entry name" value="Jelly Rolls"/>
    <property type="match status" value="2"/>
</dbReference>
<dbReference type="PRINTS" id="PR00103">
    <property type="entry name" value="CAMPKINASE"/>
</dbReference>
<evidence type="ECO:0000256" key="9">
    <source>
        <dbReference type="ARBA" id="ARBA00023136"/>
    </source>
</evidence>
<evidence type="ECO:0000256" key="8">
    <source>
        <dbReference type="ARBA" id="ARBA00022990"/>
    </source>
</evidence>
<dbReference type="FunFam" id="1.20.890.10:FF:000001">
    <property type="entry name" value="cAMP-dependent protein kinase type I-alpha regulatory subunit"/>
    <property type="match status" value="1"/>
</dbReference>
<keyword evidence="7" id="KW-0547">Nucleotide-binding</keyword>
<dbReference type="GO" id="GO:0030552">
    <property type="term" value="F:cAMP binding"/>
    <property type="evidence" value="ECO:0007669"/>
    <property type="project" value="UniProtKB-KW"/>
</dbReference>
<comment type="similarity">
    <text evidence="2">Belongs to the cAMP-dependent kinase regulatory chain family.</text>
</comment>
<keyword evidence="3" id="KW-1003">Cell membrane</keyword>
<dbReference type="SUPFAM" id="SSF51206">
    <property type="entry name" value="cAMP-binding domain-like"/>
    <property type="match status" value="2"/>
</dbReference>
<keyword evidence="6" id="KW-0677">Repeat</keyword>
<dbReference type="SUPFAM" id="SSF47391">
    <property type="entry name" value="Dimerization-anchoring domain of cAMP-dependent PK regulatory subunit"/>
    <property type="match status" value="1"/>
</dbReference>
<dbReference type="InterPro" id="IPR018490">
    <property type="entry name" value="cNMP-bd_dom_sf"/>
</dbReference>
<evidence type="ECO:0000256" key="7">
    <source>
        <dbReference type="ARBA" id="ARBA00022741"/>
    </source>
</evidence>
<dbReference type="Gene3D" id="1.20.890.10">
    <property type="entry name" value="cAMP-dependent protein kinase regulatory subunit, dimerization-anchoring domain"/>
    <property type="match status" value="1"/>
</dbReference>
<dbReference type="GO" id="GO:0034236">
    <property type="term" value="F:protein kinase A catalytic subunit binding"/>
    <property type="evidence" value="ECO:0007669"/>
    <property type="project" value="TreeGrafter"/>
</dbReference>
<evidence type="ECO:0000256" key="12">
    <source>
        <dbReference type="ARBA" id="ARBA00039637"/>
    </source>
</evidence>
<keyword evidence="8" id="KW-0007">Acetylation</keyword>
<evidence type="ECO:0000313" key="15">
    <source>
        <dbReference type="Ensembl" id="ENSACOP00000014796.1"/>
    </source>
</evidence>
<protein>
    <recommendedName>
        <fullName evidence="12">cAMP-dependent protein kinase type I-alpha regulatory subunit</fullName>
    </recommendedName>
</protein>
<accession>A0A8B9FTN1</accession>
<proteinExistence type="inferred from homology"/>
<keyword evidence="4" id="KW-0597">Phosphoprotein</keyword>
<dbReference type="AlphaFoldDB" id="A0A8B9FTN1"/>
<keyword evidence="5" id="KW-0116">cAMP-binding</keyword>
<evidence type="ECO:0000256" key="13">
    <source>
        <dbReference type="SAM" id="MobiDB-lite"/>
    </source>
</evidence>
<evidence type="ECO:0000259" key="14">
    <source>
        <dbReference type="PROSITE" id="PS50042"/>
    </source>
</evidence>
<evidence type="ECO:0000256" key="5">
    <source>
        <dbReference type="ARBA" id="ARBA00022566"/>
    </source>
</evidence>
<dbReference type="InterPro" id="IPR018488">
    <property type="entry name" value="cNMP-bd_CS"/>
</dbReference>
<dbReference type="GO" id="GO:0005829">
    <property type="term" value="C:cytosol"/>
    <property type="evidence" value="ECO:0007669"/>
    <property type="project" value="TreeGrafter"/>
</dbReference>
<keyword evidence="10" id="KW-0114">cAMP</keyword>
<dbReference type="Ensembl" id="ENSACOT00000015316.1">
    <property type="protein sequence ID" value="ENSACOP00000014796.1"/>
    <property type="gene ID" value="ENSACOG00000010302.1"/>
</dbReference>
<dbReference type="FunFam" id="2.60.120.10:FF:000013">
    <property type="entry name" value="cAMP-dependent protein kinase type I regulatory subunit"/>
    <property type="match status" value="1"/>
</dbReference>
<evidence type="ECO:0000256" key="10">
    <source>
        <dbReference type="ARBA" id="ARBA00023149"/>
    </source>
</evidence>
<dbReference type="PROSITE" id="PS00888">
    <property type="entry name" value="CNMP_BINDING_1"/>
    <property type="match status" value="2"/>
</dbReference>
<keyword evidence="9" id="KW-0472">Membrane</keyword>
<comment type="subcellular location">
    <subcellularLocation>
        <location evidence="1">Cell membrane</location>
    </subcellularLocation>
</comment>